<reference evidence="2" key="1">
    <citation type="journal article" date="2020" name="Nat. Commun.">
        <title>Genome assembly of wild tea tree DASZ reveals pedigree and selection history of tea varieties.</title>
        <authorList>
            <person name="Zhang W."/>
            <person name="Zhang Y."/>
            <person name="Qiu H."/>
            <person name="Guo Y."/>
            <person name="Wan H."/>
            <person name="Zhang X."/>
            <person name="Scossa F."/>
            <person name="Alseekh S."/>
            <person name="Zhang Q."/>
            <person name="Wang P."/>
            <person name="Xu L."/>
            <person name="Schmidt M.H."/>
            <person name="Jia X."/>
            <person name="Li D."/>
            <person name="Zhu A."/>
            <person name="Guo F."/>
            <person name="Chen W."/>
            <person name="Ni D."/>
            <person name="Usadel B."/>
            <person name="Fernie A.R."/>
            <person name="Wen W."/>
        </authorList>
    </citation>
    <scope>NUCLEOTIDE SEQUENCE [LARGE SCALE GENOMIC DNA]</scope>
    <source>
        <strain evidence="2">cv. G240</strain>
    </source>
</reference>
<dbReference type="PANTHER" id="PTHR12484">
    <property type="entry name" value="B-LYMPHOCYTE ANTIGEN-RELATED"/>
    <property type="match status" value="1"/>
</dbReference>
<dbReference type="AlphaFoldDB" id="A0A7J7HUY9"/>
<comment type="caution">
    <text evidence="1">The sequence shown here is derived from an EMBL/GenBank/DDBJ whole genome shotgun (WGS) entry which is preliminary data.</text>
</comment>
<evidence type="ECO:0000313" key="2">
    <source>
        <dbReference type="Proteomes" id="UP000593564"/>
    </source>
</evidence>
<protein>
    <submittedName>
        <fullName evidence="1">Uncharacterized protein</fullName>
    </submittedName>
</protein>
<accession>A0A7J7HUY9</accession>
<gene>
    <name evidence="1" type="ORF">HYC85_003530</name>
</gene>
<evidence type="ECO:0000313" key="1">
    <source>
        <dbReference type="EMBL" id="KAF5956305.1"/>
    </source>
</evidence>
<reference evidence="1 2" key="2">
    <citation type="submission" date="2020-07" db="EMBL/GenBank/DDBJ databases">
        <title>Genome assembly of wild tea tree DASZ reveals pedigree and selection history of tea varieties.</title>
        <authorList>
            <person name="Zhang W."/>
        </authorList>
    </citation>
    <scope>NUCLEOTIDE SEQUENCE [LARGE SCALE GENOMIC DNA]</scope>
    <source>
        <strain evidence="2">cv. G240</strain>
        <tissue evidence="1">Leaf</tissue>
    </source>
</reference>
<name>A0A7J7HUY9_CAMSI</name>
<dbReference type="InterPro" id="IPR056852">
    <property type="entry name" value="AK17A/B"/>
</dbReference>
<sequence>MTNPPSSETLRPIETLEIENSVSLVPRMKLFLTIHRANHFVKPFDEWQLKRSLKSSFSLTIPEDGIIVRRFKDLKKRKRDDPVAHGALFIHDLGFLSKLSRSEILHGIDGEDDVKELEKKFLDWRRSVVDKIDGIELNLEGVKFRLTASVPESNDFDGIRKEWEELNAFGNRGYSRGERQQQPDTIVLKGVPSRWFAEPRVLSKPSMLVTHMIFFCIWEDKVFVNIMVPKHITEKFDINKSKLISLSLSQLIDSQTSLVPHPAKSFDFCEEYVENNLKNQIDHGVEVEYRRRESQCENLKRESGGEERYGGVRWRSATAVRLAVIKRWLMFSKRSPFLELMSYYMMISSRGVVVGESDSGNRLCRRGPICNRLSNWSFICSCTASLDKGFGSGTWSSSPPSATFLPFSFTILVISCGPTEGKTALSMIHNNLSSSSSIGSLPKQQT</sequence>
<organism evidence="1 2">
    <name type="scientific">Camellia sinensis</name>
    <name type="common">Tea plant</name>
    <name type="synonym">Thea sinensis</name>
    <dbReference type="NCBI Taxonomy" id="4442"/>
    <lineage>
        <taxon>Eukaryota</taxon>
        <taxon>Viridiplantae</taxon>
        <taxon>Streptophyta</taxon>
        <taxon>Embryophyta</taxon>
        <taxon>Tracheophyta</taxon>
        <taxon>Spermatophyta</taxon>
        <taxon>Magnoliopsida</taxon>
        <taxon>eudicotyledons</taxon>
        <taxon>Gunneridae</taxon>
        <taxon>Pentapetalae</taxon>
        <taxon>asterids</taxon>
        <taxon>Ericales</taxon>
        <taxon>Theaceae</taxon>
        <taxon>Camellia</taxon>
    </lineage>
</organism>
<dbReference type="Pfam" id="PF25015">
    <property type="entry name" value="RBD_AKAP-17A"/>
    <property type="match status" value="1"/>
</dbReference>
<dbReference type="PANTHER" id="PTHR12484:SF4">
    <property type="entry name" value="A-KINASE ANCHOR PROTEIN 17A"/>
    <property type="match status" value="1"/>
</dbReference>
<dbReference type="EMBL" id="JACBKZ010000002">
    <property type="protein sequence ID" value="KAF5956305.1"/>
    <property type="molecule type" value="Genomic_DNA"/>
</dbReference>
<proteinExistence type="predicted"/>
<dbReference type="Proteomes" id="UP000593564">
    <property type="component" value="Unassembled WGS sequence"/>
</dbReference>
<keyword evidence="2" id="KW-1185">Reference proteome</keyword>